<accession>A0A4Y5Z838</accession>
<dbReference type="PROSITE" id="PS51257">
    <property type="entry name" value="PROKAR_LIPOPROTEIN"/>
    <property type="match status" value="1"/>
</dbReference>
<protein>
    <submittedName>
        <fullName evidence="2">Peptidoglycan-binding protein</fullName>
    </submittedName>
</protein>
<dbReference type="Pfam" id="PF03783">
    <property type="entry name" value="CsgG"/>
    <property type="match status" value="1"/>
</dbReference>
<dbReference type="Proteomes" id="UP000316093">
    <property type="component" value="Chromosome"/>
</dbReference>
<sequence length="322" mass="33289">MERFNKTAAIVAAAISASFALSACNATNPLVTKQQREHEAKVQAIPKCGKKLGSISVVEPEGNVHWWTEQQLPSPTRLIKVFVQKSGCFTLVDRGMGMGAAMRERELAAGGDLRGGSNLGKGQIKAADYVMVPDLVASNRDAGGAAVGALVGGLIGGSAGRLASSITLNSKTADVVLTVTDVRSSEQVAMVEGHGEKNDIGFGGGGGLWGSAAGGSAAVGAYASTTQGQVITAAYLDAYTKLVDELGGLPSNAAAANTRQTGTVSRATAMRTTTQPTSKIVRSLEPGMTVYPTGQKSGLLWEVEDEHGNRGWLSSEHFNLAK</sequence>
<keyword evidence="1" id="KW-0732">Signal</keyword>
<keyword evidence="3" id="KW-1185">Reference proteome</keyword>
<feature type="chain" id="PRO_5021316833" evidence="1">
    <location>
        <begin position="24"/>
        <end position="322"/>
    </location>
</feature>
<dbReference type="RefSeq" id="WP_139983907.1">
    <property type="nucleotide sequence ID" value="NZ_CP041046.1"/>
</dbReference>
<name>A0A4Y5Z838_9GAMM</name>
<gene>
    <name evidence="2" type="ORF">FIV34_14440</name>
</gene>
<dbReference type="InterPro" id="IPR005534">
    <property type="entry name" value="Curli_assmbl/transp-comp_CsgG"/>
</dbReference>
<evidence type="ECO:0000256" key="1">
    <source>
        <dbReference type="SAM" id="SignalP"/>
    </source>
</evidence>
<dbReference type="OrthoDB" id="5949781at2"/>
<dbReference type="KEGG" id="lpy:FIV34_14440"/>
<dbReference type="GO" id="GO:0030288">
    <property type="term" value="C:outer membrane-bounded periplasmic space"/>
    <property type="evidence" value="ECO:0007669"/>
    <property type="project" value="InterPro"/>
</dbReference>
<dbReference type="EMBL" id="CP041046">
    <property type="protein sequence ID" value="QDE40318.1"/>
    <property type="molecule type" value="Genomic_DNA"/>
</dbReference>
<organism evidence="2 3">
    <name type="scientific">Luteibacter pinisoli</name>
    <dbReference type="NCBI Taxonomy" id="2589080"/>
    <lineage>
        <taxon>Bacteria</taxon>
        <taxon>Pseudomonadati</taxon>
        <taxon>Pseudomonadota</taxon>
        <taxon>Gammaproteobacteria</taxon>
        <taxon>Lysobacterales</taxon>
        <taxon>Rhodanobacteraceae</taxon>
        <taxon>Luteibacter</taxon>
    </lineage>
</organism>
<proteinExistence type="predicted"/>
<feature type="signal peptide" evidence="1">
    <location>
        <begin position="1"/>
        <end position="23"/>
    </location>
</feature>
<evidence type="ECO:0000313" key="3">
    <source>
        <dbReference type="Proteomes" id="UP000316093"/>
    </source>
</evidence>
<evidence type="ECO:0000313" key="2">
    <source>
        <dbReference type="EMBL" id="QDE40318.1"/>
    </source>
</evidence>
<reference evidence="2 3" key="1">
    <citation type="submission" date="2019-06" db="EMBL/GenBank/DDBJ databases">
        <title>A complete genome sequence for Luteibacter pinisoli MAH-14.</title>
        <authorList>
            <person name="Baltrus D.A."/>
        </authorList>
    </citation>
    <scope>NUCLEOTIDE SEQUENCE [LARGE SCALE GENOMIC DNA]</scope>
    <source>
        <strain evidence="2 3">MAH-14</strain>
    </source>
</reference>
<dbReference type="AlphaFoldDB" id="A0A4Y5Z838"/>